<dbReference type="PANTHER" id="PTHR10088:SF4">
    <property type="entry name" value="GLUCOKINASE REGULATORY PROTEIN"/>
    <property type="match status" value="1"/>
</dbReference>
<dbReference type="CDD" id="cd05007">
    <property type="entry name" value="SIS_Etherase"/>
    <property type="match status" value="1"/>
</dbReference>
<dbReference type="PROSITE" id="PS51464">
    <property type="entry name" value="SIS"/>
    <property type="match status" value="1"/>
</dbReference>
<evidence type="ECO:0000259" key="3">
    <source>
        <dbReference type="PROSITE" id="PS51464"/>
    </source>
</evidence>
<evidence type="ECO:0000313" key="5">
    <source>
        <dbReference type="Proteomes" id="UP000603865"/>
    </source>
</evidence>
<dbReference type="NCBIfam" id="NF003915">
    <property type="entry name" value="PRK05441.1"/>
    <property type="match status" value="1"/>
</dbReference>
<evidence type="ECO:0000313" key="4">
    <source>
        <dbReference type="EMBL" id="GGR06853.1"/>
    </source>
</evidence>
<dbReference type="Pfam" id="PF22645">
    <property type="entry name" value="GKRP_SIS_N"/>
    <property type="match status" value="1"/>
</dbReference>
<accession>A0A918C5Y5</accession>
<feature type="domain" description="SIS" evidence="3">
    <location>
        <begin position="50"/>
        <end position="212"/>
    </location>
</feature>
<reference evidence="4" key="2">
    <citation type="submission" date="2020-09" db="EMBL/GenBank/DDBJ databases">
        <authorList>
            <person name="Sun Q."/>
            <person name="Ohkuma M."/>
        </authorList>
    </citation>
    <scope>NUCLEOTIDE SEQUENCE</scope>
    <source>
        <strain evidence="4">JCM 31311</strain>
    </source>
</reference>
<reference evidence="4" key="1">
    <citation type="journal article" date="2014" name="Int. J. Syst. Evol. Microbiol.">
        <title>Complete genome sequence of Corynebacterium casei LMG S-19264T (=DSM 44701T), isolated from a smear-ripened cheese.</title>
        <authorList>
            <consortium name="US DOE Joint Genome Institute (JGI-PGF)"/>
            <person name="Walter F."/>
            <person name="Albersmeier A."/>
            <person name="Kalinowski J."/>
            <person name="Ruckert C."/>
        </authorList>
    </citation>
    <scope>NUCLEOTIDE SEQUENCE</scope>
    <source>
        <strain evidence="4">JCM 31311</strain>
    </source>
</reference>
<name>A0A918C5Y5_9DEIO</name>
<dbReference type="InterPro" id="IPR046348">
    <property type="entry name" value="SIS_dom_sf"/>
</dbReference>
<organism evidence="4 5">
    <name type="scientific">Deinococcus ruber</name>
    <dbReference type="NCBI Taxonomy" id="1848197"/>
    <lineage>
        <taxon>Bacteria</taxon>
        <taxon>Thermotogati</taxon>
        <taxon>Deinococcota</taxon>
        <taxon>Deinococci</taxon>
        <taxon>Deinococcales</taxon>
        <taxon>Deinococcaceae</taxon>
        <taxon>Deinococcus</taxon>
    </lineage>
</organism>
<dbReference type="GO" id="GO:0009254">
    <property type="term" value="P:peptidoglycan turnover"/>
    <property type="evidence" value="ECO:0007669"/>
    <property type="project" value="TreeGrafter"/>
</dbReference>
<evidence type="ECO:0000256" key="2">
    <source>
        <dbReference type="ARBA" id="ARBA00023277"/>
    </source>
</evidence>
<dbReference type="GO" id="GO:0097367">
    <property type="term" value="F:carbohydrate derivative binding"/>
    <property type="evidence" value="ECO:0007669"/>
    <property type="project" value="InterPro"/>
</dbReference>
<comment type="caution">
    <text evidence="4">The sequence shown here is derived from an EMBL/GenBank/DDBJ whole genome shotgun (WGS) entry which is preliminary data.</text>
</comment>
<dbReference type="Gene3D" id="3.40.50.10490">
    <property type="entry name" value="Glucose-6-phosphate isomerase like protein, domain 1"/>
    <property type="match status" value="1"/>
</dbReference>
<dbReference type="InterPro" id="IPR005488">
    <property type="entry name" value="Etherase_MurQ"/>
</dbReference>
<dbReference type="RefSeq" id="WP_189089813.1">
    <property type="nucleotide sequence ID" value="NZ_BMQL01000008.1"/>
</dbReference>
<gene>
    <name evidence="4" type="primary">murQ</name>
    <name evidence="4" type="ORF">GCM10008957_19570</name>
</gene>
<dbReference type="EMBL" id="BMQL01000008">
    <property type="protein sequence ID" value="GGR06853.1"/>
    <property type="molecule type" value="Genomic_DNA"/>
</dbReference>
<dbReference type="AlphaFoldDB" id="A0A918C5Y5"/>
<evidence type="ECO:0000256" key="1">
    <source>
        <dbReference type="ARBA" id="ARBA00023239"/>
    </source>
</evidence>
<dbReference type="GO" id="GO:0016835">
    <property type="term" value="F:carbon-oxygen lyase activity"/>
    <property type="evidence" value="ECO:0007669"/>
    <property type="project" value="InterPro"/>
</dbReference>
<dbReference type="Gene3D" id="1.10.8.1080">
    <property type="match status" value="1"/>
</dbReference>
<dbReference type="InterPro" id="IPR001347">
    <property type="entry name" value="SIS_dom"/>
</dbReference>
<dbReference type="GO" id="GO:0046348">
    <property type="term" value="P:amino sugar catabolic process"/>
    <property type="evidence" value="ECO:0007669"/>
    <property type="project" value="InterPro"/>
</dbReference>
<keyword evidence="2" id="KW-0119">Carbohydrate metabolism</keyword>
<dbReference type="PANTHER" id="PTHR10088">
    <property type="entry name" value="GLUCOKINASE REGULATORY PROTEIN"/>
    <property type="match status" value="1"/>
</dbReference>
<dbReference type="GO" id="GO:0016803">
    <property type="term" value="F:ether hydrolase activity"/>
    <property type="evidence" value="ECO:0007669"/>
    <property type="project" value="TreeGrafter"/>
</dbReference>
<keyword evidence="1" id="KW-0456">Lyase</keyword>
<keyword evidence="5" id="KW-1185">Reference proteome</keyword>
<sequence length="306" mass="32365">MTTESSHERFRNLDIWPASEIMDVMLERQFAAVSAVAKAQEQVQEGVMLAAQRLKTAGRLVYVGAGSSGRLAALDALELAPTFGWPRERLKFYVAGAAFDLLADEEAEDNAEAGASEAYALALTDADVVVCVSASGSTPYTLAFQRVAAERGALTIALANNPGSAMLREADVPVLLNSGAEVIAGSTRLSAGTAQKIALNLFSTLLMVRLGRIYHNQMIEVEPTNTKLRQRSERIVAAASGCDLKVAQHALAEAGTIKLALCLLHHGTLVEARQQLHLAGGHLRTALEASPVPGLPASLEAPSAED</sequence>
<dbReference type="InterPro" id="IPR040190">
    <property type="entry name" value="MURQ/GCKR"/>
</dbReference>
<dbReference type="Proteomes" id="UP000603865">
    <property type="component" value="Unassembled WGS sequence"/>
</dbReference>
<dbReference type="SUPFAM" id="SSF53697">
    <property type="entry name" value="SIS domain"/>
    <property type="match status" value="1"/>
</dbReference>
<proteinExistence type="predicted"/>
<protein>
    <submittedName>
        <fullName evidence="4">N-acetylmuramic acid 6-phosphate etherase</fullName>
    </submittedName>
</protein>